<dbReference type="Gene3D" id="3.40.390.10">
    <property type="entry name" value="Collagenase (Catalytic Domain)"/>
    <property type="match status" value="1"/>
</dbReference>
<dbReference type="PROSITE" id="PS50215">
    <property type="entry name" value="ADAM_MEPRO"/>
    <property type="match status" value="1"/>
</dbReference>
<sequence>MGSNNDAVTQKIVQLISFVNTMFSPLNIRIVLSSLEFWTDRNKIPTTGEAAELLQRFLEWKNSHLVLRPHDVAYL</sequence>
<dbReference type="PANTHER" id="PTHR11905:SF158">
    <property type="entry name" value="DISINTEGRIN AND METALLOPROTEINASE DOMAIN-CONTAINING PROTEIN 18"/>
    <property type="match status" value="1"/>
</dbReference>
<evidence type="ECO:0000313" key="3">
    <source>
        <dbReference type="Ensembl" id="ENSSPUP00000013485.1"/>
    </source>
</evidence>
<dbReference type="GO" id="GO:0006508">
    <property type="term" value="P:proteolysis"/>
    <property type="evidence" value="ECO:0007669"/>
    <property type="project" value="InterPro"/>
</dbReference>
<dbReference type="Pfam" id="PF01421">
    <property type="entry name" value="Reprolysin"/>
    <property type="match status" value="1"/>
</dbReference>
<dbReference type="Proteomes" id="UP000694392">
    <property type="component" value="Unplaced"/>
</dbReference>
<dbReference type="GeneTree" id="ENSGT00940000161015"/>
<comment type="caution">
    <text evidence="1">Lacks conserved residue(s) required for the propagation of feature annotation.</text>
</comment>
<dbReference type="AlphaFoldDB" id="A0A8D0H380"/>
<dbReference type="GO" id="GO:0004222">
    <property type="term" value="F:metalloendopeptidase activity"/>
    <property type="evidence" value="ECO:0007669"/>
    <property type="project" value="InterPro"/>
</dbReference>
<evidence type="ECO:0000259" key="2">
    <source>
        <dbReference type="PROSITE" id="PS50215"/>
    </source>
</evidence>
<evidence type="ECO:0000313" key="4">
    <source>
        <dbReference type="Proteomes" id="UP000694392"/>
    </source>
</evidence>
<dbReference type="InterPro" id="IPR001590">
    <property type="entry name" value="Peptidase_M12B"/>
</dbReference>
<evidence type="ECO:0000256" key="1">
    <source>
        <dbReference type="PROSITE-ProRule" id="PRU00276"/>
    </source>
</evidence>
<organism evidence="3 4">
    <name type="scientific">Sphenodon punctatus</name>
    <name type="common">Tuatara</name>
    <name type="synonym">Hatteria punctata</name>
    <dbReference type="NCBI Taxonomy" id="8508"/>
    <lineage>
        <taxon>Eukaryota</taxon>
        <taxon>Metazoa</taxon>
        <taxon>Chordata</taxon>
        <taxon>Craniata</taxon>
        <taxon>Vertebrata</taxon>
        <taxon>Euteleostomi</taxon>
        <taxon>Lepidosauria</taxon>
        <taxon>Sphenodontia</taxon>
        <taxon>Sphenodontidae</taxon>
        <taxon>Sphenodon</taxon>
    </lineage>
</organism>
<protein>
    <recommendedName>
        <fullName evidence="2">Peptidase M12B domain-containing protein</fullName>
    </recommendedName>
</protein>
<name>A0A8D0H380_SPHPU</name>
<dbReference type="Ensembl" id="ENSSPUT00000014377.1">
    <property type="protein sequence ID" value="ENSSPUP00000013485.1"/>
    <property type="gene ID" value="ENSSPUG00000010376.1"/>
</dbReference>
<reference evidence="3" key="1">
    <citation type="submission" date="2025-08" db="UniProtKB">
        <authorList>
            <consortium name="Ensembl"/>
        </authorList>
    </citation>
    <scope>IDENTIFICATION</scope>
</reference>
<dbReference type="GO" id="GO:0007155">
    <property type="term" value="P:cell adhesion"/>
    <property type="evidence" value="ECO:0007669"/>
    <property type="project" value="TreeGrafter"/>
</dbReference>
<feature type="domain" description="Peptidase M12B" evidence="2">
    <location>
        <begin position="1"/>
        <end position="75"/>
    </location>
</feature>
<reference evidence="3" key="2">
    <citation type="submission" date="2025-09" db="UniProtKB">
        <authorList>
            <consortium name="Ensembl"/>
        </authorList>
    </citation>
    <scope>IDENTIFICATION</scope>
</reference>
<dbReference type="GO" id="GO:0007339">
    <property type="term" value="P:binding of sperm to zona pellucida"/>
    <property type="evidence" value="ECO:0007669"/>
    <property type="project" value="TreeGrafter"/>
</dbReference>
<dbReference type="GO" id="GO:0008584">
    <property type="term" value="P:male gonad development"/>
    <property type="evidence" value="ECO:0007669"/>
    <property type="project" value="TreeGrafter"/>
</dbReference>
<proteinExistence type="predicted"/>
<dbReference type="InterPro" id="IPR024079">
    <property type="entry name" value="MetalloPept_cat_dom_sf"/>
</dbReference>
<dbReference type="PANTHER" id="PTHR11905">
    <property type="entry name" value="ADAM A DISINTEGRIN AND METALLOPROTEASE DOMAIN"/>
    <property type="match status" value="1"/>
</dbReference>
<keyword evidence="4" id="KW-1185">Reference proteome</keyword>
<dbReference type="SUPFAM" id="SSF55486">
    <property type="entry name" value="Metalloproteases ('zincins'), catalytic domain"/>
    <property type="match status" value="1"/>
</dbReference>
<dbReference type="GO" id="GO:0005886">
    <property type="term" value="C:plasma membrane"/>
    <property type="evidence" value="ECO:0007669"/>
    <property type="project" value="TreeGrafter"/>
</dbReference>
<accession>A0A8D0H380</accession>